<keyword evidence="1 4" id="KW-0479">Metal-binding</keyword>
<evidence type="ECO:0000313" key="7">
    <source>
        <dbReference type="EMBL" id="CAJ1949995.1"/>
    </source>
</evidence>
<dbReference type="InterPro" id="IPR035979">
    <property type="entry name" value="RBD_domain_sf"/>
</dbReference>
<feature type="region of interest" description="Disordered" evidence="5">
    <location>
        <begin position="1"/>
        <end position="69"/>
    </location>
</feature>
<feature type="compositionally biased region" description="Basic and acidic residues" evidence="5">
    <location>
        <begin position="305"/>
        <end position="314"/>
    </location>
</feature>
<evidence type="ECO:0000256" key="2">
    <source>
        <dbReference type="ARBA" id="ARBA00022771"/>
    </source>
</evidence>
<evidence type="ECO:0000256" key="5">
    <source>
        <dbReference type="SAM" id="MobiDB-lite"/>
    </source>
</evidence>
<dbReference type="InterPro" id="IPR000571">
    <property type="entry name" value="Znf_CCCH"/>
</dbReference>
<dbReference type="SUPFAM" id="SSF90229">
    <property type="entry name" value="CCCH zinc finger"/>
    <property type="match status" value="1"/>
</dbReference>
<dbReference type="EMBL" id="CAKOGP040001759">
    <property type="protein sequence ID" value="CAJ1949995.1"/>
    <property type="molecule type" value="Genomic_DNA"/>
</dbReference>
<dbReference type="SUPFAM" id="SSF57997">
    <property type="entry name" value="Tropomyosin"/>
    <property type="match status" value="1"/>
</dbReference>
<organism evidence="7 8">
    <name type="scientific">Cylindrotheca closterium</name>
    <dbReference type="NCBI Taxonomy" id="2856"/>
    <lineage>
        <taxon>Eukaryota</taxon>
        <taxon>Sar</taxon>
        <taxon>Stramenopiles</taxon>
        <taxon>Ochrophyta</taxon>
        <taxon>Bacillariophyta</taxon>
        <taxon>Bacillariophyceae</taxon>
        <taxon>Bacillariophycidae</taxon>
        <taxon>Bacillariales</taxon>
        <taxon>Bacillariaceae</taxon>
        <taxon>Cylindrotheca</taxon>
    </lineage>
</organism>
<dbReference type="Proteomes" id="UP001295423">
    <property type="component" value="Unassembled WGS sequence"/>
</dbReference>
<dbReference type="GO" id="GO:0003676">
    <property type="term" value="F:nucleic acid binding"/>
    <property type="evidence" value="ECO:0007669"/>
    <property type="project" value="InterPro"/>
</dbReference>
<proteinExistence type="predicted"/>
<feature type="zinc finger region" description="C3H1-type" evidence="4">
    <location>
        <begin position="166"/>
        <end position="193"/>
    </location>
</feature>
<accession>A0AAD2FQT5</accession>
<evidence type="ECO:0000256" key="3">
    <source>
        <dbReference type="ARBA" id="ARBA00022833"/>
    </source>
</evidence>
<feature type="region of interest" description="Disordered" evidence="5">
    <location>
        <begin position="578"/>
        <end position="622"/>
    </location>
</feature>
<comment type="caution">
    <text evidence="7">The sequence shown here is derived from an EMBL/GenBank/DDBJ whole genome shotgun (WGS) entry which is preliminary data.</text>
</comment>
<keyword evidence="8" id="KW-1185">Reference proteome</keyword>
<evidence type="ECO:0000259" key="6">
    <source>
        <dbReference type="PROSITE" id="PS50103"/>
    </source>
</evidence>
<dbReference type="CDD" id="cd00590">
    <property type="entry name" value="RRM_SF"/>
    <property type="match status" value="1"/>
</dbReference>
<dbReference type="InterPro" id="IPR012677">
    <property type="entry name" value="Nucleotide-bd_a/b_plait_sf"/>
</dbReference>
<feature type="compositionally biased region" description="Basic and acidic residues" evidence="5">
    <location>
        <begin position="336"/>
        <end position="345"/>
    </location>
</feature>
<feature type="region of interest" description="Disordered" evidence="5">
    <location>
        <begin position="456"/>
        <end position="476"/>
    </location>
</feature>
<dbReference type="InterPro" id="IPR036855">
    <property type="entry name" value="Znf_CCCH_sf"/>
</dbReference>
<name>A0AAD2FQT5_9STRA</name>
<dbReference type="AlphaFoldDB" id="A0AAD2FQT5"/>
<reference evidence="7" key="1">
    <citation type="submission" date="2023-08" db="EMBL/GenBank/DDBJ databases">
        <authorList>
            <person name="Audoor S."/>
            <person name="Bilcke G."/>
        </authorList>
    </citation>
    <scope>NUCLEOTIDE SEQUENCE</scope>
</reference>
<keyword evidence="3 4" id="KW-0862">Zinc</keyword>
<evidence type="ECO:0000256" key="4">
    <source>
        <dbReference type="PROSITE-ProRule" id="PRU00723"/>
    </source>
</evidence>
<sequence>MELESKALSIPRGKTGPRRRRQRDERRREPDDMSSVSTSSSANNGRQKRRSRSSAAVVTPQRKRRRRNEDEGTLVVYNLHPEFNNAHFVAHIERRISEMRDVEVEVASCRALPAVDGKVTALVTFQDSEEALLALCLSGIKYKGRTLYARIYDPDKKRNETMGLLKKKQELCMAFFVGACPRGRSCIHAHGVLDLKYYNDTVLDESRCVYINEVPKDIGVTTLHKIILDQFKHEPFLTHFKYRRNSGDAMIEFANPVVASTAFTVLDGYQFHSSTLAVHPWKPEYHTVFAAYFSNDDTEDEDIKNEEKSRRSDASSRFQRSNGDGNSATKSPRRDRKTDPGKAVKCDAAPNGISVVPQSKANPKLTQEEKQKQDQIIFDLKATMISLREELLQAKTDAVTAKEKANDMTWKNKELTQDHTYNLQKIETLEKDNTDLNKLLDEVKEDVRYYREKLESKRSDTQDHRRMEETIDRLRRENDAFRRQSLESKHEQEQPRRRIQELERRLGAATDRNDVYLKDLKNLREKVQQLETTNRRLEQQDSIADSLELKLEEAVSRNKKLAEDLTKANEKVDRLEYENHHLRNEQAAMQEELKKVRASSQATGRGTGSAHARSKMKQEPTN</sequence>
<feature type="compositionally biased region" description="Polar residues" evidence="5">
    <location>
        <begin position="315"/>
        <end position="330"/>
    </location>
</feature>
<gene>
    <name evidence="7" type="ORF">CYCCA115_LOCUS12369</name>
</gene>
<feature type="domain" description="C3H1-type" evidence="6">
    <location>
        <begin position="166"/>
        <end position="193"/>
    </location>
</feature>
<feature type="region of interest" description="Disordered" evidence="5">
    <location>
        <begin position="299"/>
        <end position="372"/>
    </location>
</feature>
<dbReference type="PROSITE" id="PS50103">
    <property type="entry name" value="ZF_C3H1"/>
    <property type="match status" value="1"/>
</dbReference>
<feature type="compositionally biased region" description="Basic and acidic residues" evidence="5">
    <location>
        <begin position="22"/>
        <end position="31"/>
    </location>
</feature>
<protein>
    <recommendedName>
        <fullName evidence="6">C3H1-type domain-containing protein</fullName>
    </recommendedName>
</protein>
<evidence type="ECO:0000313" key="8">
    <source>
        <dbReference type="Proteomes" id="UP001295423"/>
    </source>
</evidence>
<keyword evidence="2 4" id="KW-0863">Zinc-finger</keyword>
<dbReference type="GO" id="GO:0008270">
    <property type="term" value="F:zinc ion binding"/>
    <property type="evidence" value="ECO:0007669"/>
    <property type="project" value="UniProtKB-KW"/>
</dbReference>
<evidence type="ECO:0000256" key="1">
    <source>
        <dbReference type="ARBA" id="ARBA00022723"/>
    </source>
</evidence>
<feature type="compositionally biased region" description="Polar residues" evidence="5">
    <location>
        <begin position="356"/>
        <end position="365"/>
    </location>
</feature>
<dbReference type="Gene3D" id="3.30.70.330">
    <property type="match status" value="1"/>
</dbReference>
<dbReference type="SUPFAM" id="SSF54928">
    <property type="entry name" value="RNA-binding domain, RBD"/>
    <property type="match status" value="1"/>
</dbReference>